<gene>
    <name evidence="2" type="primary">STR6</name>
    <name evidence="2" type="ORF">SNAT2548_LOCUS29262</name>
</gene>
<feature type="region of interest" description="Disordered" evidence="1">
    <location>
        <begin position="306"/>
        <end position="346"/>
    </location>
</feature>
<dbReference type="EMBL" id="CAJNDS010002549">
    <property type="protein sequence ID" value="CAE7522768.1"/>
    <property type="molecule type" value="Genomic_DNA"/>
</dbReference>
<dbReference type="AlphaFoldDB" id="A0A812TE34"/>
<accession>A0A812TE34</accession>
<feature type="region of interest" description="Disordered" evidence="1">
    <location>
        <begin position="1"/>
        <end position="43"/>
    </location>
</feature>
<protein>
    <submittedName>
        <fullName evidence="2">STR6 protein</fullName>
    </submittedName>
</protein>
<reference evidence="2" key="1">
    <citation type="submission" date="2021-02" db="EMBL/GenBank/DDBJ databases">
        <authorList>
            <person name="Dougan E. K."/>
            <person name="Rhodes N."/>
            <person name="Thang M."/>
            <person name="Chan C."/>
        </authorList>
    </citation>
    <scope>NUCLEOTIDE SEQUENCE</scope>
</reference>
<organism evidence="2 3">
    <name type="scientific">Symbiodinium natans</name>
    <dbReference type="NCBI Taxonomy" id="878477"/>
    <lineage>
        <taxon>Eukaryota</taxon>
        <taxon>Sar</taxon>
        <taxon>Alveolata</taxon>
        <taxon>Dinophyceae</taxon>
        <taxon>Suessiales</taxon>
        <taxon>Symbiodiniaceae</taxon>
        <taxon>Symbiodinium</taxon>
    </lineage>
</organism>
<sequence>MARRSTPSRSSTPEHAVRRSPSIASEGTVAEEQGSTWHGAPTRTETMEIERYALFGPSEVFGEHSADLRRIDPAVVGMSFDEVFSSMESPWHLDRRDINQPHSGDWPHVEPDFWCSSDAGKICFIPVPEFLNCQPGQYHKAVGEGWQHFGHISRAPGNIGGFHSCCIDTGQPGSSWTLVARLADFGLVLGRDSGVRVEFAALVRNGAESLVASVGTHDECRSLFLVDEIRLDTGKLLLADPADAADFNDARPASSDSTDTGPCDGLDGPAVPSGIGAGYYPVILSQDALQRVCRVSVVFHPSRVPKVSRNFPPRARSPARGPEQRPTAPAAKAVSRPPRPKKDFLT</sequence>
<keyword evidence="3" id="KW-1185">Reference proteome</keyword>
<comment type="caution">
    <text evidence="2">The sequence shown here is derived from an EMBL/GenBank/DDBJ whole genome shotgun (WGS) entry which is preliminary data.</text>
</comment>
<feature type="compositionally biased region" description="Low complexity" evidence="1">
    <location>
        <begin position="1"/>
        <end position="13"/>
    </location>
</feature>
<name>A0A812TE34_9DINO</name>
<proteinExistence type="predicted"/>
<evidence type="ECO:0000313" key="2">
    <source>
        <dbReference type="EMBL" id="CAE7522768.1"/>
    </source>
</evidence>
<feature type="region of interest" description="Disordered" evidence="1">
    <location>
        <begin position="247"/>
        <end position="268"/>
    </location>
</feature>
<dbReference type="Proteomes" id="UP000604046">
    <property type="component" value="Unassembled WGS sequence"/>
</dbReference>
<evidence type="ECO:0000313" key="3">
    <source>
        <dbReference type="Proteomes" id="UP000604046"/>
    </source>
</evidence>
<evidence type="ECO:0000256" key="1">
    <source>
        <dbReference type="SAM" id="MobiDB-lite"/>
    </source>
</evidence>